<dbReference type="GO" id="GO:0019867">
    <property type="term" value="C:outer membrane"/>
    <property type="evidence" value="ECO:0007669"/>
    <property type="project" value="InterPro"/>
</dbReference>
<sequence length="167" mass="18827">MKKLGLILSILSILTLASCGIYSFTGASTGDAKSFQVNNFQNTADLIEPGIERTFKLNLQDLIQNQTNLTLTNNNADLIFEGEIIDYYIAPMTATAQNTAAQNRLTIAVQVRYYNTLEPEKDFDRRFSFYYDYPAGQQLVGPTLNTAIEEIYDRITQDIFNAALTDW</sequence>
<evidence type="ECO:0008006" key="4">
    <source>
        <dbReference type="Google" id="ProtNLM"/>
    </source>
</evidence>
<dbReference type="AlphaFoldDB" id="A0A3D5J3C7"/>
<evidence type="ECO:0000256" key="1">
    <source>
        <dbReference type="SAM" id="SignalP"/>
    </source>
</evidence>
<dbReference type="RefSeq" id="WP_013073536.1">
    <property type="nucleotide sequence ID" value="NZ_CAJXAW010000057.1"/>
</dbReference>
<evidence type="ECO:0000313" key="3">
    <source>
        <dbReference type="Proteomes" id="UP000264330"/>
    </source>
</evidence>
<organism evidence="2 3">
    <name type="scientific">Zunongwangia profunda</name>
    <dbReference type="NCBI Taxonomy" id="398743"/>
    <lineage>
        <taxon>Bacteria</taxon>
        <taxon>Pseudomonadati</taxon>
        <taxon>Bacteroidota</taxon>
        <taxon>Flavobacteriia</taxon>
        <taxon>Flavobacteriales</taxon>
        <taxon>Flavobacteriaceae</taxon>
        <taxon>Zunongwangia</taxon>
    </lineage>
</organism>
<accession>A0A3D5J3C7</accession>
<dbReference type="PROSITE" id="PS51257">
    <property type="entry name" value="PROKAR_LIPOPROTEIN"/>
    <property type="match status" value="1"/>
</dbReference>
<keyword evidence="1" id="KW-0732">Signal</keyword>
<dbReference type="Proteomes" id="UP000264330">
    <property type="component" value="Unassembled WGS sequence"/>
</dbReference>
<name>A0A3D5J3C7_9FLAO</name>
<feature type="chain" id="PRO_5017649723" description="Lipoprotein" evidence="1">
    <location>
        <begin position="24"/>
        <end position="167"/>
    </location>
</feature>
<proteinExistence type="predicted"/>
<dbReference type="EMBL" id="DPMF01000363">
    <property type="protein sequence ID" value="HCV82507.1"/>
    <property type="molecule type" value="Genomic_DNA"/>
</dbReference>
<reference evidence="2 3" key="1">
    <citation type="journal article" date="2018" name="Nat. Biotechnol.">
        <title>A standardized bacterial taxonomy based on genome phylogeny substantially revises the tree of life.</title>
        <authorList>
            <person name="Parks D.H."/>
            <person name="Chuvochina M."/>
            <person name="Waite D.W."/>
            <person name="Rinke C."/>
            <person name="Skarshewski A."/>
            <person name="Chaumeil P.A."/>
            <person name="Hugenholtz P."/>
        </authorList>
    </citation>
    <scope>NUCLEOTIDE SEQUENCE [LARGE SCALE GENOMIC DNA]</scope>
    <source>
        <strain evidence="2">UBA9359</strain>
    </source>
</reference>
<comment type="caution">
    <text evidence="2">The sequence shown here is derived from an EMBL/GenBank/DDBJ whole genome shotgun (WGS) entry which is preliminary data.</text>
</comment>
<gene>
    <name evidence="2" type="ORF">DGQ38_15820</name>
</gene>
<protein>
    <recommendedName>
        <fullName evidence="4">Lipoprotein</fullName>
    </recommendedName>
</protein>
<evidence type="ECO:0000313" key="2">
    <source>
        <dbReference type="EMBL" id="HCV82507.1"/>
    </source>
</evidence>
<dbReference type="Pfam" id="PF04390">
    <property type="entry name" value="LptE"/>
    <property type="match status" value="1"/>
</dbReference>
<dbReference type="GO" id="GO:0043165">
    <property type="term" value="P:Gram-negative-bacterium-type cell outer membrane assembly"/>
    <property type="evidence" value="ECO:0007669"/>
    <property type="project" value="InterPro"/>
</dbReference>
<feature type="signal peptide" evidence="1">
    <location>
        <begin position="1"/>
        <end position="23"/>
    </location>
</feature>
<dbReference type="InterPro" id="IPR007485">
    <property type="entry name" value="LPS_assembly_LptE"/>
</dbReference>
<dbReference type="OMA" id="RFSFFYD"/>